<keyword evidence="6" id="KW-0812">Transmembrane</keyword>
<dbReference type="InterPro" id="IPR022284">
    <property type="entry name" value="GPAT/DHAPAT"/>
</dbReference>
<dbReference type="SUPFAM" id="SSF69593">
    <property type="entry name" value="Glycerol-3-phosphate (1)-acyltransferase"/>
    <property type="match status" value="1"/>
</dbReference>
<evidence type="ECO:0000256" key="6">
    <source>
        <dbReference type="SAM" id="Phobius"/>
    </source>
</evidence>
<dbReference type="PANTHER" id="PTHR12563">
    <property type="entry name" value="GLYCEROL-3-PHOSPHATE ACYLTRANSFERASE"/>
    <property type="match status" value="1"/>
</dbReference>
<dbReference type="Pfam" id="PF01553">
    <property type="entry name" value="Acyltransferase"/>
    <property type="match status" value="1"/>
</dbReference>
<comment type="caution">
    <text evidence="8">The sequence shown here is derived from an EMBL/GenBank/DDBJ whole genome shotgun (WGS) entry which is preliminary data.</text>
</comment>
<gene>
    <name evidence="8" type="ORF">OOZ53_15425</name>
</gene>
<keyword evidence="6" id="KW-1133">Transmembrane helix</keyword>
<keyword evidence="6" id="KW-0472">Membrane</keyword>
<evidence type="ECO:0000313" key="8">
    <source>
        <dbReference type="EMBL" id="MDA4846751.1"/>
    </source>
</evidence>
<evidence type="ECO:0000259" key="7">
    <source>
        <dbReference type="SMART" id="SM00563"/>
    </source>
</evidence>
<keyword evidence="9" id="KW-1185">Reference proteome</keyword>
<sequence>MGETVELPLWLVVLAGLLALVGIVDRLLTPSVRWYLHRRANRAIDELNTRLKLKIRPFRTTGRSIVVDRVAHDPDVLAAAEEHAREHGMPVEVAIDTAERYAREIVPAFSAYVYFRIGTRLARWLSTALYKVRLGYSDSDALAAVPSNASVVFVMNHRSNMDYVIVTYLASATSALSYAVGEWARLPVLQTLIRATGAYFIRRDARNRLYRRVLASYVRMATQSGVTQAIFLEGGLSRDGKLRPVKLGLLSYILSATENATEDTVFIPVGLNYDRVLEDRSLMAADDGSAPRTTVQKTATTLAFLWKNLRLRLAGRWHRFGYASVSFGRPVSLSAFLEEKNSTHWAALDEAEHATLTQELGERLLADVGELIPALPVSLVALALDEAGSEKLDRLSLKARVDALIDRLIESGAHVHIAHQDRDYEVTVGLRMLTMRHIVVQADDGTLQIAPGDERLVAYYANAIRHLV</sequence>
<dbReference type="PANTHER" id="PTHR12563:SF17">
    <property type="entry name" value="DIHYDROXYACETONE PHOSPHATE ACYLTRANSFERASE"/>
    <property type="match status" value="1"/>
</dbReference>
<proteinExistence type="predicted"/>
<dbReference type="EC" id="2.3.1.15" evidence="3"/>
<dbReference type="SMART" id="SM00563">
    <property type="entry name" value="PlsC"/>
    <property type="match status" value="1"/>
</dbReference>
<organism evidence="8 9">
    <name type="scientific">Hoeflea poritis</name>
    <dbReference type="NCBI Taxonomy" id="2993659"/>
    <lineage>
        <taxon>Bacteria</taxon>
        <taxon>Pseudomonadati</taxon>
        <taxon>Pseudomonadota</taxon>
        <taxon>Alphaproteobacteria</taxon>
        <taxon>Hyphomicrobiales</taxon>
        <taxon>Rhizobiaceae</taxon>
        <taxon>Hoeflea</taxon>
    </lineage>
</organism>
<comment type="catalytic activity">
    <reaction evidence="5">
        <text>sn-glycerol 3-phosphate + an acyl-CoA = a 1-acyl-sn-glycero-3-phosphate + CoA</text>
        <dbReference type="Rhea" id="RHEA:15325"/>
        <dbReference type="ChEBI" id="CHEBI:57287"/>
        <dbReference type="ChEBI" id="CHEBI:57597"/>
        <dbReference type="ChEBI" id="CHEBI:57970"/>
        <dbReference type="ChEBI" id="CHEBI:58342"/>
        <dbReference type="EC" id="2.3.1.15"/>
    </reaction>
</comment>
<protein>
    <recommendedName>
        <fullName evidence="4">Glycerol-3-phosphate acyltransferase</fullName>
        <ecNumber evidence="3">2.3.1.15</ecNumber>
    </recommendedName>
</protein>
<dbReference type="GO" id="GO:0016746">
    <property type="term" value="F:acyltransferase activity"/>
    <property type="evidence" value="ECO:0007669"/>
    <property type="project" value="UniProtKB-KW"/>
</dbReference>
<dbReference type="InterPro" id="IPR002123">
    <property type="entry name" value="Plipid/glycerol_acylTrfase"/>
</dbReference>
<evidence type="ECO:0000256" key="4">
    <source>
        <dbReference type="ARBA" id="ARBA00013432"/>
    </source>
</evidence>
<evidence type="ECO:0000256" key="1">
    <source>
        <dbReference type="ARBA" id="ARBA00004184"/>
    </source>
</evidence>
<feature type="transmembrane region" description="Helical" evidence="6">
    <location>
        <begin position="7"/>
        <end position="28"/>
    </location>
</feature>
<feature type="domain" description="Phospholipid/glycerol acyltransferase" evidence="7">
    <location>
        <begin position="151"/>
        <end position="274"/>
    </location>
</feature>
<dbReference type="Pfam" id="PF19277">
    <property type="entry name" value="GPAT_C"/>
    <property type="match status" value="1"/>
</dbReference>
<dbReference type="EMBL" id="JAPJZH010000009">
    <property type="protein sequence ID" value="MDA4846751.1"/>
    <property type="molecule type" value="Genomic_DNA"/>
</dbReference>
<evidence type="ECO:0000256" key="5">
    <source>
        <dbReference type="ARBA" id="ARBA00048427"/>
    </source>
</evidence>
<reference evidence="8" key="1">
    <citation type="submission" date="2022-11" db="EMBL/GenBank/DDBJ databases">
        <title>Hoeflea poritis sp. nov., isolated from scleractinian coral Porites lutea.</title>
        <authorList>
            <person name="Zhang G."/>
            <person name="Wei Q."/>
            <person name="Cai L."/>
        </authorList>
    </citation>
    <scope>NUCLEOTIDE SEQUENCE</scope>
    <source>
        <strain evidence="8">E7-10</strain>
    </source>
</reference>
<comment type="subcellular location">
    <subcellularLocation>
        <location evidence="1">Endomembrane system</location>
        <topology evidence="1">Peripheral membrane protein</topology>
    </subcellularLocation>
</comment>
<dbReference type="InterPro" id="IPR045520">
    <property type="entry name" value="GPAT/DHAPAT_C"/>
</dbReference>
<evidence type="ECO:0000313" key="9">
    <source>
        <dbReference type="Proteomes" id="UP001148313"/>
    </source>
</evidence>
<comment type="pathway">
    <text evidence="2">Phospholipid metabolism; CDP-diacylglycerol biosynthesis; CDP-diacylglycerol from sn-glycerol 3-phosphate: step 1/3.</text>
</comment>
<evidence type="ECO:0000256" key="3">
    <source>
        <dbReference type="ARBA" id="ARBA00013113"/>
    </source>
</evidence>
<evidence type="ECO:0000256" key="2">
    <source>
        <dbReference type="ARBA" id="ARBA00004765"/>
    </source>
</evidence>
<keyword evidence="8" id="KW-0808">Transferase</keyword>
<dbReference type="RefSeq" id="WP_271090541.1">
    <property type="nucleotide sequence ID" value="NZ_JAPJZH010000009.1"/>
</dbReference>
<name>A0ABT4VPY2_9HYPH</name>
<dbReference type="Proteomes" id="UP001148313">
    <property type="component" value="Unassembled WGS sequence"/>
</dbReference>
<keyword evidence="8" id="KW-0012">Acyltransferase</keyword>
<accession>A0ABT4VPY2</accession>